<evidence type="ECO:0000313" key="1">
    <source>
        <dbReference type="EMBL" id="KKO76302.1"/>
    </source>
</evidence>
<sequence length="95" mass="10905">MPTICQLALFCFCARFKNHSFLRNAKFRAEDMICQNALKDSNKSDNKLKKFLSLNSASIKSTKARKLMIIKSVFFSKKRVAEINRIGNTEPTDKN</sequence>
<dbReference type="VEuPathDB" id="MicrosporidiaDB:AAJ76_40009645"/>
<evidence type="ECO:0000313" key="2">
    <source>
        <dbReference type="Proteomes" id="UP000034350"/>
    </source>
</evidence>
<dbReference type="GeneID" id="36320512"/>
<accession>A0A0F9YV15</accession>
<reference evidence="1 2" key="1">
    <citation type="journal article" date="2015" name="Environ. Microbiol.">
        <title>Genome analyses suggest the presence of polyploidy and recent human-driven expansions in eight global populations of the honeybee pathogen Nosema ceranae.</title>
        <authorList>
            <person name="Pelin A."/>
            <person name="Selman M."/>
            <person name="Aris-Brosou S."/>
            <person name="Farinelli L."/>
            <person name="Corradi N."/>
        </authorList>
    </citation>
    <scope>NUCLEOTIDE SEQUENCE [LARGE SCALE GENOMIC DNA]</scope>
    <source>
        <strain evidence="1 2">PA08 1199</strain>
    </source>
</reference>
<name>A0A0F9YV15_9MICR</name>
<organism evidence="1 2">
    <name type="scientific">Vairimorpha ceranae</name>
    <dbReference type="NCBI Taxonomy" id="40302"/>
    <lineage>
        <taxon>Eukaryota</taxon>
        <taxon>Fungi</taxon>
        <taxon>Fungi incertae sedis</taxon>
        <taxon>Microsporidia</taxon>
        <taxon>Nosematidae</taxon>
        <taxon>Vairimorpha</taxon>
    </lineage>
</organism>
<dbReference type="Proteomes" id="UP000034350">
    <property type="component" value="Unassembled WGS sequence"/>
</dbReference>
<keyword evidence="2" id="KW-1185">Reference proteome</keyword>
<dbReference type="RefSeq" id="XP_024332044.1">
    <property type="nucleotide sequence ID" value="XM_024475566.1"/>
</dbReference>
<comment type="caution">
    <text evidence="1">The sequence shown here is derived from an EMBL/GenBank/DDBJ whole genome shotgun (WGS) entry which is preliminary data.</text>
</comment>
<dbReference type="EMBL" id="JPQZ01000004">
    <property type="protein sequence ID" value="KKO76302.1"/>
    <property type="molecule type" value="Genomic_DNA"/>
</dbReference>
<dbReference type="AlphaFoldDB" id="A0A0F9YV15"/>
<gene>
    <name evidence="1" type="ORF">AAJ76_40009645</name>
</gene>
<proteinExistence type="predicted"/>
<protein>
    <submittedName>
        <fullName evidence="1">Uncharacterized protein</fullName>
    </submittedName>
</protein>